<comment type="caution">
    <text evidence="2">The sequence shown here is derived from an EMBL/GenBank/DDBJ whole genome shotgun (WGS) entry which is preliminary data.</text>
</comment>
<keyword evidence="3" id="KW-1185">Reference proteome</keyword>
<name>A0A4Z2FZM6_9TELE</name>
<protein>
    <submittedName>
        <fullName evidence="2">Uncharacterized protein</fullName>
    </submittedName>
</protein>
<dbReference type="EMBL" id="SRLO01000774">
    <property type="protein sequence ID" value="TNN46776.1"/>
    <property type="molecule type" value="Genomic_DNA"/>
</dbReference>
<proteinExistence type="predicted"/>
<feature type="compositionally biased region" description="Basic and acidic residues" evidence="1">
    <location>
        <begin position="78"/>
        <end position="89"/>
    </location>
</feature>
<feature type="region of interest" description="Disordered" evidence="1">
    <location>
        <begin position="43"/>
        <end position="102"/>
    </location>
</feature>
<dbReference type="AlphaFoldDB" id="A0A4Z2FZM6"/>
<reference evidence="2 3" key="1">
    <citation type="submission" date="2019-03" db="EMBL/GenBank/DDBJ databases">
        <title>First draft genome of Liparis tanakae, snailfish: a comprehensive survey of snailfish specific genes.</title>
        <authorList>
            <person name="Kim W."/>
            <person name="Song I."/>
            <person name="Jeong J.-H."/>
            <person name="Kim D."/>
            <person name="Kim S."/>
            <person name="Ryu S."/>
            <person name="Song J.Y."/>
            <person name="Lee S.K."/>
        </authorList>
    </citation>
    <scope>NUCLEOTIDE SEQUENCE [LARGE SCALE GENOMIC DNA]</scope>
    <source>
        <tissue evidence="2">Muscle</tissue>
    </source>
</reference>
<sequence>MLQLEEGAAVEPTASQPLFPDPIPPQTALCYLIKAMPRETGPHRWMRLSEPSTSENHGPDVNEEPTEPGPIPEGVSRTTDRRCLQDHRQKVSPGPQTEDISRTMDRIDPSSFIRSGSIASLLLGDVEETGSSSGLVVVLKVQRVVVVLKASGGQVPHTGQVCVVFSAVALGLTPRHVVVNEDKRGWP</sequence>
<evidence type="ECO:0000313" key="2">
    <source>
        <dbReference type="EMBL" id="TNN46776.1"/>
    </source>
</evidence>
<evidence type="ECO:0000256" key="1">
    <source>
        <dbReference type="SAM" id="MobiDB-lite"/>
    </source>
</evidence>
<feature type="region of interest" description="Disordered" evidence="1">
    <location>
        <begin position="1"/>
        <end position="22"/>
    </location>
</feature>
<evidence type="ECO:0000313" key="3">
    <source>
        <dbReference type="Proteomes" id="UP000314294"/>
    </source>
</evidence>
<dbReference type="Proteomes" id="UP000314294">
    <property type="component" value="Unassembled WGS sequence"/>
</dbReference>
<organism evidence="2 3">
    <name type="scientific">Liparis tanakae</name>
    <name type="common">Tanaka's snailfish</name>
    <dbReference type="NCBI Taxonomy" id="230148"/>
    <lineage>
        <taxon>Eukaryota</taxon>
        <taxon>Metazoa</taxon>
        <taxon>Chordata</taxon>
        <taxon>Craniata</taxon>
        <taxon>Vertebrata</taxon>
        <taxon>Euteleostomi</taxon>
        <taxon>Actinopterygii</taxon>
        <taxon>Neopterygii</taxon>
        <taxon>Teleostei</taxon>
        <taxon>Neoteleostei</taxon>
        <taxon>Acanthomorphata</taxon>
        <taxon>Eupercaria</taxon>
        <taxon>Perciformes</taxon>
        <taxon>Cottioidei</taxon>
        <taxon>Cottales</taxon>
        <taxon>Liparidae</taxon>
        <taxon>Liparis</taxon>
    </lineage>
</organism>
<gene>
    <name evidence="2" type="ORF">EYF80_043028</name>
</gene>
<accession>A0A4Z2FZM6</accession>